<reference evidence="1 2" key="1">
    <citation type="submission" date="2017-06" db="EMBL/GenBank/DDBJ databases">
        <title>Genome sequencing of cyanobaciteial culture collection at National Institute for Environmental Studies (NIES).</title>
        <authorList>
            <person name="Hirose Y."/>
            <person name="Shimura Y."/>
            <person name="Fujisawa T."/>
            <person name="Nakamura Y."/>
            <person name="Kawachi M."/>
        </authorList>
    </citation>
    <scope>NUCLEOTIDE SEQUENCE [LARGE SCALE GENOMIC DNA]</scope>
    <source>
        <strain evidence="1 2">NIES-23</strain>
    </source>
</reference>
<evidence type="ECO:0000313" key="1">
    <source>
        <dbReference type="EMBL" id="BAY72508.1"/>
    </source>
</evidence>
<evidence type="ECO:0000313" key="2">
    <source>
        <dbReference type="Proteomes" id="UP000217507"/>
    </source>
</evidence>
<sequence length="47" mass="5500">MRASDTKIPCLESGDRLTVTNLADFQQYMLCNDFVNKYTYLYLVCNK</sequence>
<proteinExistence type="predicted"/>
<protein>
    <submittedName>
        <fullName evidence="1">Uncharacterized protein</fullName>
    </submittedName>
</protein>
<dbReference type="EMBL" id="AP018216">
    <property type="protein sequence ID" value="BAY72508.1"/>
    <property type="molecule type" value="Genomic_DNA"/>
</dbReference>
<accession>A0A1Z4KUC3</accession>
<gene>
    <name evidence="1" type="ORF">NIES23_53330</name>
</gene>
<organism evidence="1 2">
    <name type="scientific">Trichormus variabilis NIES-23</name>
    <dbReference type="NCBI Taxonomy" id="1973479"/>
    <lineage>
        <taxon>Bacteria</taxon>
        <taxon>Bacillati</taxon>
        <taxon>Cyanobacteriota</taxon>
        <taxon>Cyanophyceae</taxon>
        <taxon>Nostocales</taxon>
        <taxon>Nostocaceae</taxon>
        <taxon>Trichormus</taxon>
    </lineage>
</organism>
<dbReference type="AlphaFoldDB" id="A0A1Z4KUC3"/>
<name>A0A1Z4KUC3_ANAVA</name>
<dbReference type="Proteomes" id="UP000217507">
    <property type="component" value="Chromosome"/>
</dbReference>